<dbReference type="SFLD" id="SFLDS00052">
    <property type="entry name" value="Ferric_Reductase_Domain"/>
    <property type="match status" value="1"/>
</dbReference>
<dbReference type="Pfam" id="PF01794">
    <property type="entry name" value="Ferric_reduct"/>
    <property type="match status" value="1"/>
</dbReference>
<feature type="transmembrane region" description="Helical" evidence="10">
    <location>
        <begin position="226"/>
        <end position="244"/>
    </location>
</feature>
<comment type="subcellular location">
    <subcellularLocation>
        <location evidence="1">Membrane</location>
        <topology evidence="1">Multi-pass membrane protein</topology>
    </subcellularLocation>
</comment>
<comment type="similarity">
    <text evidence="2">Belongs to the ferric reductase (FRE) family.</text>
</comment>
<feature type="transmembrane region" description="Helical" evidence="10">
    <location>
        <begin position="66"/>
        <end position="88"/>
    </location>
</feature>
<keyword evidence="7" id="KW-0560">Oxidoreductase</keyword>
<feature type="transmembrane region" description="Helical" evidence="10">
    <location>
        <begin position="264"/>
        <end position="283"/>
    </location>
</feature>
<evidence type="ECO:0000256" key="9">
    <source>
        <dbReference type="ARBA" id="ARBA00023136"/>
    </source>
</evidence>
<gene>
    <name evidence="12" type="ORF">QBC33DRAFT_363580</name>
</gene>
<dbReference type="AlphaFoldDB" id="A0AAJ0FHR4"/>
<evidence type="ECO:0000256" key="5">
    <source>
        <dbReference type="ARBA" id="ARBA00022982"/>
    </source>
</evidence>
<dbReference type="InterPro" id="IPR013112">
    <property type="entry name" value="FAD-bd_8"/>
</dbReference>
<sequence>MDFQRRRLAVALQPLLSTPAIPPRDAHLDLTATLTETPALPGSTIAPYDTGLNGVNQSGNYLVRDLLWWTLGIAGLCVLIIRITELVWAKFRQVTAMHVPGDKQGFWKIKQWDWMPGIKRRLIYAPLWRKRHNREFRLSSAVNMGTLPSRFHSLLLGLYLASNLAYMFLLNWQNQNKYAFCAELRGRSGMLALVNMVPLIILAGRNNPLISILQISFDTYNLLHRWMGRVVVIEALIHTIAWAIVQVADGGWESVHAKMLHNRFIASGSVGTLAMIFLLILSVSPLRHAFYETFLSTHIILAFITFVCTLVHCVSASIPGGLPQLPWIIAIMLLWFAERLARMVRLAYCNWSERGYTEAVVEPMPGETCRVTLCLPQYINIKPGTHAYLRFAGVNAWENHPFSIAWVEHAGHPALPTNEKDLATLERPTTTSVSFVIGAQTGFTRKLYDTAIMAQSPAVRLRAAFEGPYAGHHCLDSYGHVVLFAGATGITHQISYLKHLIDGYNTGVVATRRITLVWIIRDYEALEWVRPWMDTILRLPNRKEILQIKLFITRPKNSREIGSASNTVRIFPGRPNIPMLLRREVHEQVGAMCVSVCGPGGLADDVRSAARMVQDERQVVDFIEESFTW</sequence>
<dbReference type="InterPro" id="IPR013130">
    <property type="entry name" value="Fe3_Rdtase_TM_dom"/>
</dbReference>
<keyword evidence="4 10" id="KW-0812">Transmembrane</keyword>
<dbReference type="SUPFAM" id="SSF52343">
    <property type="entry name" value="Ferredoxin reductase-like, C-terminal NADP-linked domain"/>
    <property type="match status" value="1"/>
</dbReference>
<dbReference type="PANTHER" id="PTHR32361:SF12">
    <property type="entry name" value="PUTATIVE (AFU_ORTHOLOGUE AFUA_1G14340)-RELATED"/>
    <property type="match status" value="1"/>
</dbReference>
<keyword evidence="9 10" id="KW-0472">Membrane</keyword>
<reference evidence="12" key="1">
    <citation type="submission" date="2023-06" db="EMBL/GenBank/DDBJ databases">
        <title>Genome-scale phylogeny and comparative genomics of the fungal order Sordariales.</title>
        <authorList>
            <consortium name="Lawrence Berkeley National Laboratory"/>
            <person name="Hensen N."/>
            <person name="Bonometti L."/>
            <person name="Westerberg I."/>
            <person name="Brannstrom I.O."/>
            <person name="Guillou S."/>
            <person name="Cros-Aarteil S."/>
            <person name="Calhoun S."/>
            <person name="Haridas S."/>
            <person name="Kuo A."/>
            <person name="Mondo S."/>
            <person name="Pangilinan J."/>
            <person name="Riley R."/>
            <person name="Labutti K."/>
            <person name="Andreopoulos B."/>
            <person name="Lipzen A."/>
            <person name="Chen C."/>
            <person name="Yanf M."/>
            <person name="Daum C."/>
            <person name="Ng V."/>
            <person name="Clum A."/>
            <person name="Steindorff A."/>
            <person name="Ohm R."/>
            <person name="Martin F."/>
            <person name="Silar P."/>
            <person name="Natvig D."/>
            <person name="Lalanne C."/>
            <person name="Gautier V."/>
            <person name="Ament-Velasquez S.L."/>
            <person name="Kruys A."/>
            <person name="Hutchinson M.I."/>
            <person name="Powell A.J."/>
            <person name="Barry K."/>
            <person name="Miller A.N."/>
            <person name="Grigoriev I.V."/>
            <person name="Debuchy R."/>
            <person name="Gladieux P."/>
            <person name="Thoren M.H."/>
            <person name="Johannesson H."/>
        </authorList>
    </citation>
    <scope>NUCLEOTIDE SEQUENCE</scope>
    <source>
        <strain evidence="12">8032-3</strain>
    </source>
</reference>
<dbReference type="RefSeq" id="XP_060285079.1">
    <property type="nucleotide sequence ID" value="XM_060423940.1"/>
</dbReference>
<keyword evidence="3" id="KW-0813">Transport</keyword>
<dbReference type="PROSITE" id="PS51384">
    <property type="entry name" value="FAD_FR"/>
    <property type="match status" value="1"/>
</dbReference>
<dbReference type="SFLD" id="SFLDG01168">
    <property type="entry name" value="Ferric_reductase_subgroup_(FRE"/>
    <property type="match status" value="1"/>
</dbReference>
<accession>A0AAJ0FHR4</accession>
<keyword evidence="5" id="KW-0249">Electron transport</keyword>
<protein>
    <submittedName>
        <fullName evidence="12">Ferric reductase</fullName>
    </submittedName>
</protein>
<dbReference type="GO" id="GO:0005886">
    <property type="term" value="C:plasma membrane"/>
    <property type="evidence" value="ECO:0007669"/>
    <property type="project" value="TreeGrafter"/>
</dbReference>
<evidence type="ECO:0000256" key="4">
    <source>
        <dbReference type="ARBA" id="ARBA00022692"/>
    </source>
</evidence>
<name>A0AAJ0FHR4_9PEZI</name>
<dbReference type="CDD" id="cd06186">
    <property type="entry name" value="NOX_Duox_like_FAD_NADP"/>
    <property type="match status" value="1"/>
</dbReference>
<dbReference type="InterPro" id="IPR039261">
    <property type="entry name" value="FNR_nucleotide-bd"/>
</dbReference>
<dbReference type="Pfam" id="PF08022">
    <property type="entry name" value="FAD_binding_8"/>
    <property type="match status" value="1"/>
</dbReference>
<dbReference type="Gene3D" id="3.40.50.80">
    <property type="entry name" value="Nucleotide-binding domain of ferredoxin-NADP reductase (FNR) module"/>
    <property type="match status" value="1"/>
</dbReference>
<dbReference type="GO" id="GO:0015677">
    <property type="term" value="P:copper ion import"/>
    <property type="evidence" value="ECO:0007669"/>
    <property type="project" value="TreeGrafter"/>
</dbReference>
<evidence type="ECO:0000313" key="12">
    <source>
        <dbReference type="EMBL" id="KAK1768866.1"/>
    </source>
</evidence>
<proteinExistence type="inferred from homology"/>
<dbReference type="PANTHER" id="PTHR32361">
    <property type="entry name" value="FERRIC/CUPRIC REDUCTASE TRANSMEMBRANE COMPONENT"/>
    <property type="match status" value="1"/>
</dbReference>
<comment type="caution">
    <text evidence="12">The sequence shown here is derived from an EMBL/GenBank/DDBJ whole genome shotgun (WGS) entry which is preliminary data.</text>
</comment>
<evidence type="ECO:0000256" key="6">
    <source>
        <dbReference type="ARBA" id="ARBA00022989"/>
    </source>
</evidence>
<evidence type="ECO:0000256" key="10">
    <source>
        <dbReference type="SAM" id="Phobius"/>
    </source>
</evidence>
<feature type="transmembrane region" description="Helical" evidence="10">
    <location>
        <begin position="154"/>
        <end position="172"/>
    </location>
</feature>
<evidence type="ECO:0000256" key="3">
    <source>
        <dbReference type="ARBA" id="ARBA00022448"/>
    </source>
</evidence>
<keyword evidence="8" id="KW-0406">Ion transport</keyword>
<dbReference type="InterPro" id="IPR051410">
    <property type="entry name" value="Ferric/Cupric_Reductase"/>
</dbReference>
<dbReference type="Pfam" id="PF08030">
    <property type="entry name" value="NAD_binding_6"/>
    <property type="match status" value="1"/>
</dbReference>
<evidence type="ECO:0000256" key="7">
    <source>
        <dbReference type="ARBA" id="ARBA00023002"/>
    </source>
</evidence>
<feature type="domain" description="FAD-binding FR-type" evidence="11">
    <location>
        <begin position="333"/>
        <end position="475"/>
    </location>
</feature>
<dbReference type="GO" id="GO:0006826">
    <property type="term" value="P:iron ion transport"/>
    <property type="evidence" value="ECO:0007669"/>
    <property type="project" value="TreeGrafter"/>
</dbReference>
<dbReference type="InterPro" id="IPR013121">
    <property type="entry name" value="Fe_red_NAD-bd_6"/>
</dbReference>
<evidence type="ECO:0000259" key="11">
    <source>
        <dbReference type="PROSITE" id="PS51384"/>
    </source>
</evidence>
<dbReference type="Proteomes" id="UP001244011">
    <property type="component" value="Unassembled WGS sequence"/>
</dbReference>
<dbReference type="GeneID" id="85307127"/>
<dbReference type="GO" id="GO:0006879">
    <property type="term" value="P:intracellular iron ion homeostasis"/>
    <property type="evidence" value="ECO:0007669"/>
    <property type="project" value="TreeGrafter"/>
</dbReference>
<evidence type="ECO:0000313" key="13">
    <source>
        <dbReference type="Proteomes" id="UP001244011"/>
    </source>
</evidence>
<keyword evidence="6 10" id="KW-1133">Transmembrane helix</keyword>
<keyword evidence="13" id="KW-1185">Reference proteome</keyword>
<organism evidence="12 13">
    <name type="scientific">Phialemonium atrogriseum</name>
    <dbReference type="NCBI Taxonomy" id="1093897"/>
    <lineage>
        <taxon>Eukaryota</taxon>
        <taxon>Fungi</taxon>
        <taxon>Dikarya</taxon>
        <taxon>Ascomycota</taxon>
        <taxon>Pezizomycotina</taxon>
        <taxon>Sordariomycetes</taxon>
        <taxon>Sordariomycetidae</taxon>
        <taxon>Cephalothecales</taxon>
        <taxon>Cephalothecaceae</taxon>
        <taxon>Phialemonium</taxon>
    </lineage>
</organism>
<feature type="transmembrane region" description="Helical" evidence="10">
    <location>
        <begin position="184"/>
        <end position="205"/>
    </location>
</feature>
<dbReference type="GO" id="GO:0000293">
    <property type="term" value="F:ferric-chelate reductase activity"/>
    <property type="evidence" value="ECO:0007669"/>
    <property type="project" value="UniProtKB-ARBA"/>
</dbReference>
<feature type="transmembrane region" description="Helical" evidence="10">
    <location>
        <begin position="324"/>
        <end position="341"/>
    </location>
</feature>
<evidence type="ECO:0000256" key="8">
    <source>
        <dbReference type="ARBA" id="ARBA00023065"/>
    </source>
</evidence>
<evidence type="ECO:0000256" key="2">
    <source>
        <dbReference type="ARBA" id="ARBA00006278"/>
    </source>
</evidence>
<dbReference type="InterPro" id="IPR017927">
    <property type="entry name" value="FAD-bd_FR_type"/>
</dbReference>
<evidence type="ECO:0000256" key="1">
    <source>
        <dbReference type="ARBA" id="ARBA00004141"/>
    </source>
</evidence>
<feature type="transmembrane region" description="Helical" evidence="10">
    <location>
        <begin position="295"/>
        <end position="318"/>
    </location>
</feature>
<dbReference type="EMBL" id="MU839004">
    <property type="protein sequence ID" value="KAK1768866.1"/>
    <property type="molecule type" value="Genomic_DNA"/>
</dbReference>